<reference evidence="1 2" key="1">
    <citation type="submission" date="2021-01" db="EMBL/GenBank/DDBJ databases">
        <title>Genomic Encyclopedia of Type Strains, Phase IV (KMG-IV): sequencing the most valuable type-strain genomes for metagenomic binning, comparative biology and taxonomic classification.</title>
        <authorList>
            <person name="Goeker M."/>
        </authorList>
    </citation>
    <scope>NUCLEOTIDE SEQUENCE [LARGE SCALE GENOMIC DNA]</scope>
    <source>
        <strain evidence="1 2">DSM 23711</strain>
    </source>
</reference>
<protein>
    <recommendedName>
        <fullName evidence="3">SHSP domain-containing protein</fullName>
    </recommendedName>
</protein>
<dbReference type="EMBL" id="JAFBDR010000008">
    <property type="protein sequence ID" value="MBM7571399.1"/>
    <property type="molecule type" value="Genomic_DNA"/>
</dbReference>
<proteinExistence type="predicted"/>
<sequence length="109" mass="12528">MNTKATQNTNAVRSFISLVDPSNRSSFSEDFLVSVYGAGFNKKETYEVHFQTNTYGAYDISIREFSYSTLRLPRDYFSSSFNEINFDEIEETLTIKPTENKSIEITIHA</sequence>
<evidence type="ECO:0000313" key="1">
    <source>
        <dbReference type="EMBL" id="MBM7571399.1"/>
    </source>
</evidence>
<accession>A0ABS2MZS6</accession>
<keyword evidence="2" id="KW-1185">Reference proteome</keyword>
<organism evidence="1 2">
    <name type="scientific">Aquibacillus albus</name>
    <dbReference type="NCBI Taxonomy" id="1168171"/>
    <lineage>
        <taxon>Bacteria</taxon>
        <taxon>Bacillati</taxon>
        <taxon>Bacillota</taxon>
        <taxon>Bacilli</taxon>
        <taxon>Bacillales</taxon>
        <taxon>Bacillaceae</taxon>
        <taxon>Aquibacillus</taxon>
    </lineage>
</organism>
<evidence type="ECO:0000313" key="2">
    <source>
        <dbReference type="Proteomes" id="UP001296943"/>
    </source>
</evidence>
<evidence type="ECO:0008006" key="3">
    <source>
        <dbReference type="Google" id="ProtNLM"/>
    </source>
</evidence>
<comment type="caution">
    <text evidence="1">The sequence shown here is derived from an EMBL/GenBank/DDBJ whole genome shotgun (WGS) entry which is preliminary data.</text>
</comment>
<dbReference type="RefSeq" id="WP_204498957.1">
    <property type="nucleotide sequence ID" value="NZ_JAFBDR010000008.1"/>
</dbReference>
<gene>
    <name evidence="1" type="ORF">JOC48_001895</name>
</gene>
<name>A0ABS2MZS6_9BACI</name>
<dbReference type="Proteomes" id="UP001296943">
    <property type="component" value="Unassembled WGS sequence"/>
</dbReference>